<protein>
    <submittedName>
        <fullName evidence="2">Uncharacterized protein</fullName>
    </submittedName>
</protein>
<reference evidence="2" key="3">
    <citation type="submission" date="2006-01" db="EMBL/GenBank/DDBJ databases">
        <authorList>
            <person name="Buell R."/>
        </authorList>
    </citation>
    <scope>NUCLEOTIDE SEQUENCE</scope>
</reference>
<dbReference type="AlphaFoldDB" id="Q2QMS8"/>
<feature type="region of interest" description="Disordered" evidence="1">
    <location>
        <begin position="99"/>
        <end position="187"/>
    </location>
</feature>
<gene>
    <name evidence="2" type="ordered locus">LOC_Os12g40160</name>
</gene>
<accession>Q2QMS8</accession>
<feature type="region of interest" description="Disordered" evidence="1">
    <location>
        <begin position="286"/>
        <end position="324"/>
    </location>
</feature>
<evidence type="ECO:0000313" key="2">
    <source>
        <dbReference type="EMBL" id="ABA99163.1"/>
    </source>
</evidence>
<sequence>MKNRILEGALMCQIFQVSYKLREGNRVAHRLADLGSFVPVIVKFTRLKIFLVPLLIRLDEDGSELSDRNGKKMNEPRRCRHANDVACVRDAAAETHAGIFTTARTPAQDRRSLGRCHTRPLPEDDATEEADKAATAGDTDGDGGGGQGGDGGDTDDDGGDGQGGEAGRGIARRHQELSFRRDGARNTAQRFRNQSTLDLALPPPELTGVYAAAGRWEAEVRRWRPEAAGPAPGRVDWGWLEVVGRAVESGKTLVMESLWMTVGAAKHGCGLVAAAPVGANGPRGCGGPGGRRLPSPPAALGAAAEDGVGAGGPGQRSTVNPMKWKPIPSVRVWLTSSSQTTNDDG</sequence>
<evidence type="ECO:0000256" key="1">
    <source>
        <dbReference type="SAM" id="MobiDB-lite"/>
    </source>
</evidence>
<feature type="compositionally biased region" description="Basic and acidic residues" evidence="1">
    <location>
        <begin position="173"/>
        <end position="184"/>
    </location>
</feature>
<feature type="compositionally biased region" description="Gly residues" evidence="1">
    <location>
        <begin position="142"/>
        <end position="151"/>
    </location>
</feature>
<organism evidence="2">
    <name type="scientific">Oryza sativa subsp. japonica</name>
    <name type="common">Rice</name>
    <dbReference type="NCBI Taxonomy" id="39947"/>
    <lineage>
        <taxon>Eukaryota</taxon>
        <taxon>Viridiplantae</taxon>
        <taxon>Streptophyta</taxon>
        <taxon>Embryophyta</taxon>
        <taxon>Tracheophyta</taxon>
        <taxon>Spermatophyta</taxon>
        <taxon>Magnoliopsida</taxon>
        <taxon>Liliopsida</taxon>
        <taxon>Poales</taxon>
        <taxon>Poaceae</taxon>
        <taxon>BOP clade</taxon>
        <taxon>Oryzoideae</taxon>
        <taxon>Oryzeae</taxon>
        <taxon>Oryzinae</taxon>
        <taxon>Oryza</taxon>
        <taxon>Oryza sativa</taxon>
    </lineage>
</organism>
<proteinExistence type="predicted"/>
<feature type="compositionally biased region" description="Low complexity" evidence="1">
    <location>
        <begin position="298"/>
        <end position="307"/>
    </location>
</feature>
<reference evidence="2" key="1">
    <citation type="journal article" date="2005" name="BMC Biol.">
        <title>The sequence of rice chromosomes 11 and 12, rich in disease resistance genes and recent gene duplications.</title>
        <authorList>
            <consortium name="The rice chromosomes 11 and 12 sequencing consortia"/>
        </authorList>
    </citation>
    <scope>NUCLEOTIDE SEQUENCE [LARGE SCALE GENOMIC DNA]</scope>
</reference>
<dbReference type="EMBL" id="DP000011">
    <property type="protein sequence ID" value="ABA99163.1"/>
    <property type="molecule type" value="Genomic_DNA"/>
</dbReference>
<name>Q2QMS8_ORYSJ</name>
<reference evidence="2" key="2">
    <citation type="submission" date="2005-04" db="EMBL/GenBank/DDBJ databases">
        <authorList>
            <person name="Buell C.R."/>
            <person name="Wing R.A."/>
            <person name="McCombie W.A."/>
            <person name="Ouyang S."/>
        </authorList>
    </citation>
    <scope>NUCLEOTIDE SEQUENCE</scope>
</reference>